<feature type="binding site" evidence="13">
    <location>
        <begin position="582"/>
        <end position="583"/>
    </location>
    <ligand>
        <name>NADP(+)</name>
        <dbReference type="ChEBI" id="CHEBI:58349"/>
    </ligand>
</feature>
<evidence type="ECO:0000256" key="6">
    <source>
        <dbReference type="ARBA" id="ARBA00023002"/>
    </source>
</evidence>
<protein>
    <recommendedName>
        <fullName evidence="9">Isocitrate dehydrogenase [NADP]</fullName>
        <ecNumber evidence="9">1.1.1.42</ecNumber>
    </recommendedName>
    <alternativeName>
        <fullName evidence="9">Oxalosuccinate decarboxylase</fullName>
    </alternativeName>
</protein>
<keyword evidence="2 9" id="KW-0816">Tricarboxylic acid cycle</keyword>
<dbReference type="Proteomes" id="UP000254209">
    <property type="component" value="Unassembled WGS sequence"/>
</dbReference>
<name>A0A376BU46_9NEIS</name>
<evidence type="ECO:0000256" key="8">
    <source>
        <dbReference type="ARBA" id="ARBA00046318"/>
    </source>
</evidence>
<evidence type="ECO:0000256" key="3">
    <source>
        <dbReference type="ARBA" id="ARBA00022723"/>
    </source>
</evidence>
<feature type="site" description="Critical for catalysis" evidence="10">
    <location>
        <position position="253"/>
    </location>
</feature>
<evidence type="ECO:0000313" key="15">
    <source>
        <dbReference type="Proteomes" id="UP000254209"/>
    </source>
</evidence>
<feature type="binding site" evidence="12">
    <location>
        <position position="348"/>
    </location>
    <ligand>
        <name>Mg(2+)</name>
        <dbReference type="ChEBI" id="CHEBI:18420"/>
    </ligand>
</feature>
<dbReference type="STRING" id="1120980.GCA_000745955_00604"/>
<evidence type="ECO:0000256" key="2">
    <source>
        <dbReference type="ARBA" id="ARBA00022532"/>
    </source>
</evidence>
<dbReference type="GO" id="GO:0046872">
    <property type="term" value="F:metal ion binding"/>
    <property type="evidence" value="ECO:0007669"/>
    <property type="project" value="UniProtKB-KW"/>
</dbReference>
<dbReference type="RefSeq" id="WP_034291568.1">
    <property type="nucleotide sequence ID" value="NZ_CP091519.2"/>
</dbReference>
<evidence type="ECO:0000256" key="1">
    <source>
        <dbReference type="ARBA" id="ARBA00022435"/>
    </source>
</evidence>
<accession>A0A376BU46</accession>
<feature type="binding site" evidence="13">
    <location>
        <position position="587"/>
    </location>
    <ligand>
        <name>NADP(+)</name>
        <dbReference type="ChEBI" id="CHEBI:58349"/>
    </ligand>
</feature>
<evidence type="ECO:0000256" key="9">
    <source>
        <dbReference type="PIRNR" id="PIRNR009407"/>
    </source>
</evidence>
<dbReference type="GO" id="GO:0006099">
    <property type="term" value="P:tricarboxylic acid cycle"/>
    <property type="evidence" value="ECO:0007669"/>
    <property type="project" value="UniProtKB-KW"/>
</dbReference>
<feature type="binding site" evidence="12">
    <location>
        <position position="546"/>
    </location>
    <ligand>
        <name>Mg(2+)</name>
        <dbReference type="ChEBI" id="CHEBI:18420"/>
    </ligand>
</feature>
<keyword evidence="5 9" id="KW-0521">NADP</keyword>
<keyword evidence="4 12" id="KW-0460">Magnesium</keyword>
<evidence type="ECO:0000256" key="7">
    <source>
        <dbReference type="ARBA" id="ARBA00023554"/>
    </source>
</evidence>
<dbReference type="GO" id="GO:0006097">
    <property type="term" value="P:glyoxylate cycle"/>
    <property type="evidence" value="ECO:0007669"/>
    <property type="project" value="UniProtKB-KW"/>
</dbReference>
<dbReference type="EMBL" id="UFSO01000003">
    <property type="protein sequence ID" value="SSY80470.1"/>
    <property type="molecule type" value="Genomic_DNA"/>
</dbReference>
<reference evidence="14 15" key="1">
    <citation type="submission" date="2018-06" db="EMBL/GenBank/DDBJ databases">
        <authorList>
            <consortium name="Pathogen Informatics"/>
            <person name="Doyle S."/>
        </authorList>
    </citation>
    <scope>NUCLEOTIDE SEQUENCE [LARGE SCALE GENOMIC DNA]</scope>
    <source>
        <strain evidence="14 15">NCTC10283</strain>
    </source>
</reference>
<dbReference type="Gene3D" id="3.40.718.10">
    <property type="entry name" value="Isopropylmalate Dehydrogenase"/>
    <property type="match status" value="2"/>
</dbReference>
<comment type="cofactor">
    <cofactor evidence="12">
        <name>Mg(2+)</name>
        <dbReference type="ChEBI" id="CHEBI:18420"/>
    </cofactor>
    <cofactor evidence="12">
        <name>Mn(2+)</name>
        <dbReference type="ChEBI" id="CHEBI:29035"/>
    </cofactor>
    <text evidence="12">Binds 1 Mg(2+) or Mn(2+) ion per subunit.</text>
</comment>
<evidence type="ECO:0000256" key="12">
    <source>
        <dbReference type="PIRSR" id="PIRSR009407-3"/>
    </source>
</evidence>
<evidence type="ECO:0000256" key="13">
    <source>
        <dbReference type="PIRSR" id="PIRSR009407-4"/>
    </source>
</evidence>
<dbReference type="SUPFAM" id="SSF53659">
    <property type="entry name" value="Isocitrate/Isopropylmalate dehydrogenase-like"/>
    <property type="match status" value="1"/>
</dbReference>
<sequence length="738" mass="80481">MSTIIYTHTDEAPALATQSFLPIIRAFGKHADVQFELADISLAGRILAVFPEFLQENQRIPDALAQLGEYVLQPEANVIKLPNISASMPQLNAAISELQSKGYAVPNYPSNPQTDEEKDIQARYDRIKGSAVNPVLREGNSDRRAPKAVKNFAKKYPHSMGAWSADSKSHIATMSSGDFFHNEKSVTVQEPTTVKFVFTDKSGKQSELRKPLKLLAGEIIDATYMSKKALIAFLQEQVKDAKNQGVLFSLHMKATMMKVSDPIIFGHAVKVFFAPVFEQFGDKLAEIGVNVNNGFGNLLAGLEKLDSETRQAIEAKIAEVYAQNPDLAMVDSDKGITNLHVPSDVIVDASMPAMIRNSGRMWDKNGKAIDTKAVIPDSSYAGIYTATINFCKENGAFDPTTMGSVPNVGLMAQKAEEYGSHDKTFEIQTDGKVEIVTENGTVLTSHEVEAGDIWRACQTKDAPIKDWVQLAVNRARLSNTPAIFWLDENRAHDAELIQKVKTYLADLDTNGLEISILAPEQACSASLKRMKDGLDTISVTGNVLRDYNTDLFPILELGTSAKMLSIVPLMNGGGMFETGAGGSAPKHVQQFNEENHLRWDSLGEFLALAVSLEHLAQREGNAKAQVLADTLDAATEQLLLNDKSPKRKAGELDNRGSHFYIALYWAQALAAQDKDADLKATFAPVAEKLASQESEILAELASGAGKAVDLNGYYFVDADKVAQAMRPSAKLNAVIDAL</sequence>
<dbReference type="PANTHER" id="PTHR36999:SF1">
    <property type="entry name" value="ISOCITRATE DEHYDROGENASE (NADP(+))"/>
    <property type="match status" value="1"/>
</dbReference>
<comment type="catalytic activity">
    <reaction evidence="7 9">
        <text>D-threo-isocitrate + NADP(+) = 2-oxoglutarate + CO2 + NADPH</text>
        <dbReference type="Rhea" id="RHEA:19629"/>
        <dbReference type="ChEBI" id="CHEBI:15562"/>
        <dbReference type="ChEBI" id="CHEBI:16526"/>
        <dbReference type="ChEBI" id="CHEBI:16810"/>
        <dbReference type="ChEBI" id="CHEBI:57783"/>
        <dbReference type="ChEBI" id="CHEBI:58349"/>
        <dbReference type="EC" id="1.1.1.42"/>
    </reaction>
</comment>
<evidence type="ECO:0000256" key="4">
    <source>
        <dbReference type="ARBA" id="ARBA00022842"/>
    </source>
</evidence>
<dbReference type="PIRSF" id="PIRSF009407">
    <property type="entry name" value="IDH_monmr"/>
    <property type="match status" value="1"/>
</dbReference>
<feature type="binding site" evidence="13">
    <location>
        <position position="133"/>
    </location>
    <ligand>
        <name>NADP(+)</name>
        <dbReference type="ChEBI" id="CHEBI:58349"/>
    </ligand>
</feature>
<dbReference type="OrthoDB" id="9807643at2"/>
<feature type="binding site" evidence="13">
    <location>
        <begin position="598"/>
        <end position="600"/>
    </location>
    <ligand>
        <name>NADP(+)</name>
        <dbReference type="ChEBI" id="CHEBI:58349"/>
    </ligand>
</feature>
<organism evidence="14 15">
    <name type="scientific">Alysiella crassa</name>
    <dbReference type="NCBI Taxonomy" id="153491"/>
    <lineage>
        <taxon>Bacteria</taxon>
        <taxon>Pseudomonadati</taxon>
        <taxon>Pseudomonadota</taxon>
        <taxon>Betaproteobacteria</taxon>
        <taxon>Neisseriales</taxon>
        <taxon>Neisseriaceae</taxon>
        <taxon>Alysiella</taxon>
    </lineage>
</organism>
<dbReference type="Pfam" id="PF03971">
    <property type="entry name" value="IDH"/>
    <property type="match status" value="1"/>
</dbReference>
<keyword evidence="6 9" id="KW-0560">Oxidoreductase</keyword>
<proteinExistence type="inferred from homology"/>
<dbReference type="PANTHER" id="PTHR36999">
    <property type="entry name" value="ISOCITRATE DEHYDROGENASE [NADP]"/>
    <property type="match status" value="1"/>
</dbReference>
<evidence type="ECO:0000256" key="10">
    <source>
        <dbReference type="PIRSR" id="PIRSR009407-1"/>
    </source>
</evidence>
<feature type="binding site" evidence="13">
    <location>
        <begin position="80"/>
        <end position="85"/>
    </location>
    <ligand>
        <name>NADP(+)</name>
        <dbReference type="ChEBI" id="CHEBI:58349"/>
    </ligand>
</feature>
<comment type="similarity">
    <text evidence="8 9">Belongs to the monomeric-type IDH family.</text>
</comment>
<feature type="site" description="Critical for catalysis" evidence="10">
    <location>
        <position position="418"/>
    </location>
</feature>
<feature type="binding site" evidence="13">
    <location>
        <position position="647"/>
    </location>
    <ligand>
        <name>NADP(+)</name>
        <dbReference type="ChEBI" id="CHEBI:58349"/>
    </ligand>
</feature>
<gene>
    <name evidence="14" type="primary">icd</name>
    <name evidence="14" type="ORF">NCTC10283_02029</name>
</gene>
<keyword evidence="3 12" id="KW-0479">Metal-binding</keyword>
<evidence type="ECO:0000256" key="11">
    <source>
        <dbReference type="PIRSR" id="PIRSR009407-2"/>
    </source>
</evidence>
<feature type="binding site" evidence="11">
    <location>
        <position position="545"/>
    </location>
    <ligand>
        <name>D-threo-isocitrate</name>
        <dbReference type="ChEBI" id="CHEBI:15562"/>
    </ligand>
</feature>
<dbReference type="GO" id="GO:0004450">
    <property type="term" value="F:isocitrate dehydrogenase (NADP+) activity"/>
    <property type="evidence" value="ECO:0007669"/>
    <property type="project" value="UniProtKB-EC"/>
</dbReference>
<dbReference type="NCBIfam" id="TIGR00178">
    <property type="entry name" value="monomer_idh"/>
    <property type="match status" value="1"/>
</dbReference>
<keyword evidence="15" id="KW-1185">Reference proteome</keyword>
<feature type="binding site" evidence="12">
    <location>
        <position position="550"/>
    </location>
    <ligand>
        <name>Mg(2+)</name>
        <dbReference type="ChEBI" id="CHEBI:18420"/>
    </ligand>
</feature>
<evidence type="ECO:0000256" key="5">
    <source>
        <dbReference type="ARBA" id="ARBA00022857"/>
    </source>
</evidence>
<keyword evidence="1 9" id="KW-0329">Glyoxylate bypass</keyword>
<dbReference type="InterPro" id="IPR004436">
    <property type="entry name" value="Isocitrate_DH_NADP_mono"/>
</dbReference>
<feature type="binding site" evidence="11">
    <location>
        <begin position="130"/>
        <end position="137"/>
    </location>
    <ligand>
        <name>substrate</name>
    </ligand>
</feature>
<evidence type="ECO:0000313" key="14">
    <source>
        <dbReference type="EMBL" id="SSY80470.1"/>
    </source>
</evidence>
<dbReference type="EC" id="1.1.1.42" evidence="9"/>
<dbReference type="AlphaFoldDB" id="A0A376BU46"/>
<feature type="binding site" evidence="11">
    <location>
        <position position="143"/>
    </location>
    <ligand>
        <name>D-threo-isocitrate</name>
        <dbReference type="ChEBI" id="CHEBI:15562"/>
    </ligand>
</feature>